<dbReference type="EMBL" id="OU015584">
    <property type="protein sequence ID" value="CAG5087295.1"/>
    <property type="molecule type" value="Genomic_DNA"/>
</dbReference>
<organism evidence="2 3">
    <name type="scientific">Parvicella tangerina</name>
    <dbReference type="NCBI Taxonomy" id="2829795"/>
    <lineage>
        <taxon>Bacteria</taxon>
        <taxon>Pseudomonadati</taxon>
        <taxon>Bacteroidota</taxon>
        <taxon>Flavobacteriia</taxon>
        <taxon>Flavobacteriales</taxon>
        <taxon>Parvicellaceae</taxon>
        <taxon>Parvicella</taxon>
    </lineage>
</organism>
<dbReference type="InterPro" id="IPR029058">
    <property type="entry name" value="AB_hydrolase_fold"/>
</dbReference>
<dbReference type="Proteomes" id="UP000683507">
    <property type="component" value="Chromosome"/>
</dbReference>
<protein>
    <submittedName>
        <fullName evidence="2">Monoacylglycerol lipase</fullName>
        <ecNumber evidence="2">3.1.1.23</ecNumber>
    </submittedName>
</protein>
<dbReference type="EC" id="3.1.1.23" evidence="2"/>
<dbReference type="SUPFAM" id="SSF53474">
    <property type="entry name" value="alpha/beta-Hydrolases"/>
    <property type="match status" value="1"/>
</dbReference>
<dbReference type="PANTHER" id="PTHR11614">
    <property type="entry name" value="PHOSPHOLIPASE-RELATED"/>
    <property type="match status" value="1"/>
</dbReference>
<keyword evidence="2" id="KW-0378">Hydrolase</keyword>
<dbReference type="InterPro" id="IPR051044">
    <property type="entry name" value="MAG_DAG_Lipase"/>
</dbReference>
<proteinExistence type="predicted"/>
<sequence length="307" mass="34877">MAFTNEEIKSHDNTPITLYKWLGCENPKAVIHIVHGMSEHAARYDAFATFLNQNGYIVWSSDLRGHGKTAGSLEKVGLFAMEDGWNKVVKDIELINQKIDESSHLPIVMLGHSMGSFLVRSLMYQYPKSGDAYILSATAGHPGLLGVVGKSLSGINTSMMGKKNRSNMMTKLAFGDFNKKYKPQRTEKDWLSRDEKVVDKYIADKYCMQTFTSQFFHDLLEGILEINKEANMDKSPKHKPIYLFAGDMDPVGDYGKGPKTVFEQFKKLGAEDITLKMYEGGRHEMLNEINKEEVYNDLLNWLKKRLN</sequence>
<gene>
    <name evidence="2" type="ORF">CRYO30217_03445</name>
</gene>
<name>A0A916NEQ7_9FLAO</name>
<dbReference type="KEGG" id="ptan:CRYO30217_03445"/>
<reference evidence="2" key="1">
    <citation type="submission" date="2021-04" db="EMBL/GenBank/DDBJ databases">
        <authorList>
            <person name="Rodrigo-Torres L."/>
            <person name="Arahal R. D."/>
            <person name="Lucena T."/>
        </authorList>
    </citation>
    <scope>NUCLEOTIDE SEQUENCE</scope>
    <source>
        <strain evidence="2">AS29M-1</strain>
    </source>
</reference>
<evidence type="ECO:0000259" key="1">
    <source>
        <dbReference type="Pfam" id="PF12146"/>
    </source>
</evidence>
<keyword evidence="3" id="KW-1185">Reference proteome</keyword>
<accession>A0A916NEQ7</accession>
<dbReference type="RefSeq" id="WP_258543619.1">
    <property type="nucleotide sequence ID" value="NZ_OU015584.1"/>
</dbReference>
<evidence type="ECO:0000313" key="2">
    <source>
        <dbReference type="EMBL" id="CAG5087295.1"/>
    </source>
</evidence>
<dbReference type="GO" id="GO:0047372">
    <property type="term" value="F:monoacylglycerol lipase activity"/>
    <property type="evidence" value="ECO:0007669"/>
    <property type="project" value="UniProtKB-EC"/>
</dbReference>
<dbReference type="Gene3D" id="3.40.50.1820">
    <property type="entry name" value="alpha/beta hydrolase"/>
    <property type="match status" value="1"/>
</dbReference>
<dbReference type="Pfam" id="PF12146">
    <property type="entry name" value="Hydrolase_4"/>
    <property type="match status" value="1"/>
</dbReference>
<dbReference type="InterPro" id="IPR022742">
    <property type="entry name" value="Hydrolase_4"/>
</dbReference>
<dbReference type="AlphaFoldDB" id="A0A916NEQ7"/>
<feature type="domain" description="Serine aminopeptidase S33" evidence="1">
    <location>
        <begin position="26"/>
        <end position="289"/>
    </location>
</feature>
<evidence type="ECO:0000313" key="3">
    <source>
        <dbReference type="Proteomes" id="UP000683507"/>
    </source>
</evidence>